<reference evidence="12 13" key="1">
    <citation type="submission" date="2019-03" db="EMBL/GenBank/DDBJ databases">
        <title>Genomic Encyclopedia of Type Strains, Phase IV (KMG-IV): sequencing the most valuable type-strain genomes for metagenomic binning, comparative biology and taxonomic classification.</title>
        <authorList>
            <person name="Goeker M."/>
        </authorList>
    </citation>
    <scope>NUCLEOTIDE SEQUENCE [LARGE SCALE GENOMIC DNA]</scope>
    <source>
        <strain evidence="12 13">DSM 46770</strain>
    </source>
</reference>
<dbReference type="PANTHER" id="PTHR10344:SF4">
    <property type="entry name" value="UMP-CMP KINASE 2, MITOCHONDRIAL"/>
    <property type="match status" value="1"/>
</dbReference>
<dbReference type="AlphaFoldDB" id="A0A4R6V385"/>
<comment type="caution">
    <text evidence="10">Lacks conserved residue(s) required for the propagation of feature annotation.</text>
</comment>
<evidence type="ECO:0000256" key="5">
    <source>
        <dbReference type="ARBA" id="ARBA00022727"/>
    </source>
</evidence>
<comment type="similarity">
    <text evidence="1 10">Belongs to the thymidylate kinase family.</text>
</comment>
<dbReference type="NCBIfam" id="TIGR00041">
    <property type="entry name" value="DTMP_kinase"/>
    <property type="match status" value="1"/>
</dbReference>
<comment type="catalytic activity">
    <reaction evidence="9 10">
        <text>dTMP + ATP = dTDP + ADP</text>
        <dbReference type="Rhea" id="RHEA:13517"/>
        <dbReference type="ChEBI" id="CHEBI:30616"/>
        <dbReference type="ChEBI" id="CHEBI:58369"/>
        <dbReference type="ChEBI" id="CHEBI:63528"/>
        <dbReference type="ChEBI" id="CHEBI:456216"/>
        <dbReference type="EC" id="2.7.4.9"/>
    </reaction>
</comment>
<keyword evidence="6 10" id="KW-0547">Nucleotide-binding</keyword>
<evidence type="ECO:0000313" key="12">
    <source>
        <dbReference type="EMBL" id="TDQ53123.1"/>
    </source>
</evidence>
<comment type="function">
    <text evidence="10">Phosphorylation of dTMP to form dTDP in both de novo and salvage pathways of dTTP synthesis.</text>
</comment>
<dbReference type="SUPFAM" id="SSF52540">
    <property type="entry name" value="P-loop containing nucleoside triphosphate hydrolases"/>
    <property type="match status" value="1"/>
</dbReference>
<keyword evidence="5 10" id="KW-0545">Nucleotide biosynthesis</keyword>
<organism evidence="12 13">
    <name type="scientific">Actinorugispora endophytica</name>
    <dbReference type="NCBI Taxonomy" id="1605990"/>
    <lineage>
        <taxon>Bacteria</taxon>
        <taxon>Bacillati</taxon>
        <taxon>Actinomycetota</taxon>
        <taxon>Actinomycetes</taxon>
        <taxon>Streptosporangiales</taxon>
        <taxon>Nocardiopsidaceae</taxon>
        <taxon>Actinorugispora</taxon>
    </lineage>
</organism>
<dbReference type="GO" id="GO:0006233">
    <property type="term" value="P:dTDP biosynthetic process"/>
    <property type="evidence" value="ECO:0007669"/>
    <property type="project" value="InterPro"/>
</dbReference>
<protein>
    <recommendedName>
        <fullName evidence="3 10">Thymidylate kinase</fullName>
        <ecNumber evidence="2 10">2.7.4.9</ecNumber>
    </recommendedName>
    <alternativeName>
        <fullName evidence="10">dTMP kinase</fullName>
    </alternativeName>
</protein>
<dbReference type="HAMAP" id="MF_00165">
    <property type="entry name" value="Thymidylate_kinase"/>
    <property type="match status" value="1"/>
</dbReference>
<evidence type="ECO:0000256" key="9">
    <source>
        <dbReference type="ARBA" id="ARBA00048743"/>
    </source>
</evidence>
<proteinExistence type="inferred from homology"/>
<evidence type="ECO:0000256" key="8">
    <source>
        <dbReference type="ARBA" id="ARBA00022840"/>
    </source>
</evidence>
<dbReference type="InterPro" id="IPR027417">
    <property type="entry name" value="P-loop_NTPase"/>
</dbReference>
<dbReference type="Proteomes" id="UP000295281">
    <property type="component" value="Unassembled WGS sequence"/>
</dbReference>
<evidence type="ECO:0000256" key="10">
    <source>
        <dbReference type="HAMAP-Rule" id="MF_00165"/>
    </source>
</evidence>
<evidence type="ECO:0000256" key="3">
    <source>
        <dbReference type="ARBA" id="ARBA00017144"/>
    </source>
</evidence>
<evidence type="ECO:0000256" key="2">
    <source>
        <dbReference type="ARBA" id="ARBA00012980"/>
    </source>
</evidence>
<dbReference type="GO" id="GO:0005524">
    <property type="term" value="F:ATP binding"/>
    <property type="evidence" value="ECO:0007669"/>
    <property type="project" value="UniProtKB-UniRule"/>
</dbReference>
<comment type="caution">
    <text evidence="12">The sequence shown here is derived from an EMBL/GenBank/DDBJ whole genome shotgun (WGS) entry which is preliminary data.</text>
</comment>
<accession>A0A4R6V385</accession>
<evidence type="ECO:0000259" key="11">
    <source>
        <dbReference type="Pfam" id="PF02223"/>
    </source>
</evidence>
<evidence type="ECO:0000256" key="7">
    <source>
        <dbReference type="ARBA" id="ARBA00022777"/>
    </source>
</evidence>
<dbReference type="EMBL" id="SNYN01000005">
    <property type="protein sequence ID" value="TDQ53123.1"/>
    <property type="molecule type" value="Genomic_DNA"/>
</dbReference>
<dbReference type="GO" id="GO:0004798">
    <property type="term" value="F:dTMP kinase activity"/>
    <property type="evidence" value="ECO:0007669"/>
    <property type="project" value="UniProtKB-UniRule"/>
</dbReference>
<dbReference type="GO" id="GO:0005737">
    <property type="term" value="C:cytoplasm"/>
    <property type="evidence" value="ECO:0007669"/>
    <property type="project" value="TreeGrafter"/>
</dbReference>
<keyword evidence="8 10" id="KW-0067">ATP-binding</keyword>
<name>A0A4R6V385_9ACTN</name>
<keyword evidence="13" id="KW-1185">Reference proteome</keyword>
<dbReference type="EC" id="2.7.4.9" evidence="2 10"/>
<dbReference type="OrthoDB" id="4549048at2"/>
<sequence length="194" mass="21841">MPRFVVVEGPNGAGKTTTARVLAERLRATGRTHETTETTRTPFGNMVRAQEKWLAGRPLALAVAADRYAHLDNEIQPRLRAGSHVVSDRYVPSSLVLQRIDGLTVEEIWSYNLHTTPPDLTVYLEEDPETIRQRLAARTTLSRLEKTGSPELELELYHDARAFLGARGWRQIVIDCRGLSPEAVADRIHQHLPF</sequence>
<evidence type="ECO:0000256" key="4">
    <source>
        <dbReference type="ARBA" id="ARBA00022679"/>
    </source>
</evidence>
<dbReference type="GO" id="GO:0006227">
    <property type="term" value="P:dUDP biosynthetic process"/>
    <property type="evidence" value="ECO:0007669"/>
    <property type="project" value="TreeGrafter"/>
</dbReference>
<dbReference type="GO" id="GO:0006235">
    <property type="term" value="P:dTTP biosynthetic process"/>
    <property type="evidence" value="ECO:0007669"/>
    <property type="project" value="UniProtKB-UniRule"/>
</dbReference>
<feature type="domain" description="Thymidylate kinase-like" evidence="11">
    <location>
        <begin position="7"/>
        <end position="143"/>
    </location>
</feature>
<dbReference type="Gene3D" id="3.40.50.300">
    <property type="entry name" value="P-loop containing nucleotide triphosphate hydrolases"/>
    <property type="match status" value="1"/>
</dbReference>
<gene>
    <name evidence="10" type="primary">tmk</name>
    <name evidence="12" type="ORF">EV190_105245</name>
</gene>
<evidence type="ECO:0000256" key="6">
    <source>
        <dbReference type="ARBA" id="ARBA00022741"/>
    </source>
</evidence>
<dbReference type="PANTHER" id="PTHR10344">
    <property type="entry name" value="THYMIDYLATE KINASE"/>
    <property type="match status" value="1"/>
</dbReference>
<dbReference type="RefSeq" id="WP_133741217.1">
    <property type="nucleotide sequence ID" value="NZ_SNYN01000005.1"/>
</dbReference>
<dbReference type="Pfam" id="PF02223">
    <property type="entry name" value="Thymidylate_kin"/>
    <property type="match status" value="1"/>
</dbReference>
<keyword evidence="7 10" id="KW-0418">Kinase</keyword>
<evidence type="ECO:0000256" key="1">
    <source>
        <dbReference type="ARBA" id="ARBA00009776"/>
    </source>
</evidence>
<keyword evidence="4 10" id="KW-0808">Transferase</keyword>
<dbReference type="CDD" id="cd01672">
    <property type="entry name" value="TMPK"/>
    <property type="match status" value="1"/>
</dbReference>
<dbReference type="InterPro" id="IPR039430">
    <property type="entry name" value="Thymidylate_kin-like_dom"/>
</dbReference>
<evidence type="ECO:0000313" key="13">
    <source>
        <dbReference type="Proteomes" id="UP000295281"/>
    </source>
</evidence>
<dbReference type="InterPro" id="IPR018094">
    <property type="entry name" value="Thymidylate_kinase"/>
</dbReference>